<name>A0A0A9Z4K6_LYGHE</name>
<dbReference type="AlphaFoldDB" id="A0A0A9Z4K6"/>
<feature type="compositionally biased region" description="Basic and acidic residues" evidence="1">
    <location>
        <begin position="174"/>
        <end position="189"/>
    </location>
</feature>
<evidence type="ECO:0000256" key="1">
    <source>
        <dbReference type="SAM" id="MobiDB-lite"/>
    </source>
</evidence>
<feature type="non-terminal residue" evidence="2">
    <location>
        <position position="1"/>
    </location>
</feature>
<feature type="compositionally biased region" description="Polar residues" evidence="1">
    <location>
        <begin position="364"/>
        <end position="377"/>
    </location>
</feature>
<dbReference type="InterPro" id="IPR026106">
    <property type="entry name" value="MAP9"/>
</dbReference>
<protein>
    <submittedName>
        <fullName evidence="2">Microtubule-associated protein 9</fullName>
    </submittedName>
</protein>
<reference evidence="2" key="2">
    <citation type="submission" date="2014-07" db="EMBL/GenBank/DDBJ databases">
        <authorList>
            <person name="Hull J."/>
        </authorList>
    </citation>
    <scope>NUCLEOTIDE SEQUENCE</scope>
</reference>
<feature type="compositionally biased region" description="Basic and acidic residues" evidence="1">
    <location>
        <begin position="208"/>
        <end position="266"/>
    </location>
</feature>
<dbReference type="GO" id="GO:0090307">
    <property type="term" value="P:mitotic spindle assembly"/>
    <property type="evidence" value="ECO:0007669"/>
    <property type="project" value="TreeGrafter"/>
</dbReference>
<sequence length="483" mass="56826">LSQKMSRCQSTLFDGFTDDWDAALLSEGTLRPKRAASAMNLREVMKTLAKPPVGGVTREELENQFSRSMKLLGLDIVDSQARKTTCRPKINNVAPRTITRLEKPTVSYEDIRNAVTDGVDRKVLSRAAYERWYFRKLNEEKDSRRMKEFFELGKNRSKLFDHGMTFSEWLEKKEKERKTRKAMPEKTVQDNKASIKRRLPMSSPATKEAAEKAYKEWMNKKKEEDEKKRQKMKEEREAKEAAKSREDAEKAFEEWKRTHDEKTKKMEQRKRNKERKVREKEQEEKERHLQDCEKAFNAWLSSKEQTLQEKAGKIKKQTMRKSMEEERKLAEKRYEAKQAFEDWLERKLEMEAARAPTPEVKVTKSIQTEAVPKSSTPAPKRTNFPKNLMVPWADFSAKNQLTSPKHQKRDKTSENRTPTPKKQKVKFADSFESDSSLEAVPKPSSRLSYSDFSKIRQLSDNKTLMMLYHRRDPNSLYYARDLI</sequence>
<feature type="compositionally biased region" description="Basic and acidic residues" evidence="1">
    <location>
        <begin position="276"/>
        <end position="289"/>
    </location>
</feature>
<dbReference type="EMBL" id="GBHO01003432">
    <property type="protein sequence ID" value="JAG40172.1"/>
    <property type="molecule type" value="Transcribed_RNA"/>
</dbReference>
<gene>
    <name evidence="2" type="primary">Map9</name>
    <name evidence="2" type="ORF">CM83_17115</name>
</gene>
<proteinExistence type="predicted"/>
<dbReference type="GO" id="GO:1902412">
    <property type="term" value="P:regulation of mitotic cytokinesis"/>
    <property type="evidence" value="ECO:0007669"/>
    <property type="project" value="TreeGrafter"/>
</dbReference>
<accession>A0A0A9Z4K6</accession>
<feature type="region of interest" description="Disordered" evidence="1">
    <location>
        <begin position="174"/>
        <end position="289"/>
    </location>
</feature>
<evidence type="ECO:0000313" key="2">
    <source>
        <dbReference type="EMBL" id="JAG40172.1"/>
    </source>
</evidence>
<dbReference type="GO" id="GO:0000281">
    <property type="term" value="P:mitotic cytokinesis"/>
    <property type="evidence" value="ECO:0007669"/>
    <property type="project" value="InterPro"/>
</dbReference>
<dbReference type="PANTHER" id="PTHR14739:SF9">
    <property type="entry name" value="MICROTUBULE-ASSOCIATED PROTEIN 9"/>
    <property type="match status" value="1"/>
</dbReference>
<organism evidence="2">
    <name type="scientific">Lygus hesperus</name>
    <name type="common">Western plant bug</name>
    <dbReference type="NCBI Taxonomy" id="30085"/>
    <lineage>
        <taxon>Eukaryota</taxon>
        <taxon>Metazoa</taxon>
        <taxon>Ecdysozoa</taxon>
        <taxon>Arthropoda</taxon>
        <taxon>Hexapoda</taxon>
        <taxon>Insecta</taxon>
        <taxon>Pterygota</taxon>
        <taxon>Neoptera</taxon>
        <taxon>Paraneoptera</taxon>
        <taxon>Hemiptera</taxon>
        <taxon>Heteroptera</taxon>
        <taxon>Panheteroptera</taxon>
        <taxon>Cimicomorpha</taxon>
        <taxon>Miridae</taxon>
        <taxon>Mirini</taxon>
        <taxon>Lygus</taxon>
    </lineage>
</organism>
<feature type="region of interest" description="Disordered" evidence="1">
    <location>
        <begin position="354"/>
        <end position="447"/>
    </location>
</feature>
<reference evidence="2" key="1">
    <citation type="journal article" date="2014" name="PLoS ONE">
        <title>Transcriptome-Based Identification of ABC Transporters in the Western Tarnished Plant Bug Lygus hesperus.</title>
        <authorList>
            <person name="Hull J.J."/>
            <person name="Chaney K."/>
            <person name="Geib S.M."/>
            <person name="Fabrick J.A."/>
            <person name="Brent C.S."/>
            <person name="Walsh D."/>
            <person name="Lavine L.C."/>
        </authorList>
    </citation>
    <scope>NUCLEOTIDE SEQUENCE</scope>
</reference>
<dbReference type="GO" id="GO:0008017">
    <property type="term" value="F:microtubule binding"/>
    <property type="evidence" value="ECO:0007669"/>
    <property type="project" value="TreeGrafter"/>
</dbReference>
<dbReference type="PANTHER" id="PTHR14739">
    <property type="entry name" value="MICROTUBULE-ASSOCIATED PROTEIN 9"/>
    <property type="match status" value="1"/>
</dbReference>
<dbReference type="GO" id="GO:0000235">
    <property type="term" value="C:astral microtubule"/>
    <property type="evidence" value="ECO:0007669"/>
    <property type="project" value="TreeGrafter"/>
</dbReference>